<proteinExistence type="predicted"/>
<name>A0A6C0GNA2_9BACT</name>
<evidence type="ECO:0000256" key="1">
    <source>
        <dbReference type="SAM" id="MobiDB-lite"/>
    </source>
</evidence>
<gene>
    <name evidence="3" type="ORF">GXP67_24235</name>
</gene>
<feature type="chain" id="PRO_5025431019" description="DUF4468 domain-containing protein" evidence="2">
    <location>
        <begin position="20"/>
        <end position="231"/>
    </location>
</feature>
<dbReference type="EMBL" id="CP048222">
    <property type="protein sequence ID" value="QHT69531.1"/>
    <property type="molecule type" value="Genomic_DNA"/>
</dbReference>
<feature type="signal peptide" evidence="2">
    <location>
        <begin position="1"/>
        <end position="19"/>
    </location>
</feature>
<sequence length="231" mass="26373">MKKYLLALLYCTIMTSIQAQKITVSGSEENIQKINRQGFKTTLKLPEKTIARAWEDYLEDFGKVESSKGIYTVPSAKIKTLSEKPVHIISKVSEDKNGTTVFYAIDLGNSFVTQQSSQASSAQKFLEDFAMKAYQDEFGDELKSAEKELASAIKQQERRTQETENLLKDIERKKEEQKTLQQKLEDNKKDLEKLEKQVVSSKKDQTESVAEVEKQKKAVEEVKQKFSSINN</sequence>
<keyword evidence="4" id="KW-1185">Reference proteome</keyword>
<reference evidence="3 4" key="1">
    <citation type="submission" date="2020-01" db="EMBL/GenBank/DDBJ databases">
        <authorList>
            <person name="Kim M.K."/>
        </authorList>
    </citation>
    <scope>NUCLEOTIDE SEQUENCE [LARGE SCALE GENOMIC DNA]</scope>
    <source>
        <strain evidence="3 4">172606-1</strain>
    </source>
</reference>
<feature type="region of interest" description="Disordered" evidence="1">
    <location>
        <begin position="196"/>
        <end position="231"/>
    </location>
</feature>
<dbReference type="RefSeq" id="WP_162445520.1">
    <property type="nucleotide sequence ID" value="NZ_CP048222.1"/>
</dbReference>
<evidence type="ECO:0000313" key="4">
    <source>
        <dbReference type="Proteomes" id="UP000480178"/>
    </source>
</evidence>
<evidence type="ECO:0000256" key="2">
    <source>
        <dbReference type="SAM" id="SignalP"/>
    </source>
</evidence>
<dbReference type="Proteomes" id="UP000480178">
    <property type="component" value="Chromosome"/>
</dbReference>
<accession>A0A6C0GNA2</accession>
<dbReference type="KEGG" id="rhoz:GXP67_24235"/>
<dbReference type="AlphaFoldDB" id="A0A6C0GNA2"/>
<evidence type="ECO:0000313" key="3">
    <source>
        <dbReference type="EMBL" id="QHT69531.1"/>
    </source>
</evidence>
<organism evidence="3 4">
    <name type="scientific">Rhodocytophaga rosea</name>
    <dbReference type="NCBI Taxonomy" id="2704465"/>
    <lineage>
        <taxon>Bacteria</taxon>
        <taxon>Pseudomonadati</taxon>
        <taxon>Bacteroidota</taxon>
        <taxon>Cytophagia</taxon>
        <taxon>Cytophagales</taxon>
        <taxon>Rhodocytophagaceae</taxon>
        <taxon>Rhodocytophaga</taxon>
    </lineage>
</organism>
<feature type="compositionally biased region" description="Basic and acidic residues" evidence="1">
    <location>
        <begin position="196"/>
        <end position="224"/>
    </location>
</feature>
<evidence type="ECO:0008006" key="5">
    <source>
        <dbReference type="Google" id="ProtNLM"/>
    </source>
</evidence>
<protein>
    <recommendedName>
        <fullName evidence="5">DUF4468 domain-containing protein</fullName>
    </recommendedName>
</protein>
<keyword evidence="2" id="KW-0732">Signal</keyword>